<keyword evidence="2" id="KW-0540">Nuclease</keyword>
<dbReference type="GO" id="GO:0003676">
    <property type="term" value="F:nucleic acid binding"/>
    <property type="evidence" value="ECO:0007669"/>
    <property type="project" value="InterPro"/>
</dbReference>
<protein>
    <submittedName>
        <fullName evidence="2">HNH endonuclease</fullName>
    </submittedName>
</protein>
<dbReference type="InterPro" id="IPR003615">
    <property type="entry name" value="HNH_nuc"/>
</dbReference>
<evidence type="ECO:0000313" key="3">
    <source>
        <dbReference type="Proteomes" id="UP000317716"/>
    </source>
</evidence>
<accession>A0A538SUX2</accession>
<keyword evidence="2" id="KW-0378">Hydrolase</keyword>
<evidence type="ECO:0000313" key="2">
    <source>
        <dbReference type="EMBL" id="TMQ55151.1"/>
    </source>
</evidence>
<dbReference type="CDD" id="cd00085">
    <property type="entry name" value="HNHc"/>
    <property type="match status" value="1"/>
</dbReference>
<dbReference type="GO" id="GO:0004519">
    <property type="term" value="F:endonuclease activity"/>
    <property type="evidence" value="ECO:0007669"/>
    <property type="project" value="UniProtKB-KW"/>
</dbReference>
<keyword evidence="2" id="KW-0255">Endonuclease</keyword>
<comment type="caution">
    <text evidence="2">The sequence shown here is derived from an EMBL/GenBank/DDBJ whole genome shotgun (WGS) entry which is preliminary data.</text>
</comment>
<gene>
    <name evidence="2" type="ORF">E6K72_06855</name>
</gene>
<dbReference type="Gene3D" id="1.10.30.50">
    <property type="match status" value="1"/>
</dbReference>
<feature type="domain" description="HNH nuclease" evidence="1">
    <location>
        <begin position="287"/>
        <end position="344"/>
    </location>
</feature>
<sequence>MDPFATSHFSHKALLLDLKAQVALDFRTTAILLSRIAEVDRRRLYAGEGYSSMHGYCVHELHFSEDAAYRRVTAARTARQFPALLVAVADGRLHLTAVLMLAPHLTSGNADDLVAAATHKSRAEIDALLAQHFPRPDLPEGLQAIPMLASPIPAAAQPASGLPVQLAPARVAATMPDEDNHGGFAASYAPAPQLAPARVDSSAPRAKITPLAPQRFGLQVTLDQETHDLLERARALMGHQNPAGEIASVLKRALELLVGQLEKRKFAATARPGPSRPATSARHIPAAVKRVVRERDGDRCRFIGDSGRRCAARRLLEFDHREPVARGGETTAENLRLVCRAHNQHAAECTFGAAFMERKRAEAHGAGHRGRAQAP</sequence>
<name>A0A538SUX2_UNCEI</name>
<reference evidence="2 3" key="1">
    <citation type="journal article" date="2019" name="Nat. Microbiol.">
        <title>Mediterranean grassland soil C-N compound turnover is dependent on rainfall and depth, and is mediated by genomically divergent microorganisms.</title>
        <authorList>
            <person name="Diamond S."/>
            <person name="Andeer P.F."/>
            <person name="Li Z."/>
            <person name="Crits-Christoph A."/>
            <person name="Burstein D."/>
            <person name="Anantharaman K."/>
            <person name="Lane K.R."/>
            <person name="Thomas B.C."/>
            <person name="Pan C."/>
            <person name="Northen T.R."/>
            <person name="Banfield J.F."/>
        </authorList>
    </citation>
    <scope>NUCLEOTIDE SEQUENCE [LARGE SCALE GENOMIC DNA]</scope>
    <source>
        <strain evidence="2">WS_2</strain>
    </source>
</reference>
<evidence type="ECO:0000259" key="1">
    <source>
        <dbReference type="SMART" id="SM00507"/>
    </source>
</evidence>
<dbReference type="AlphaFoldDB" id="A0A538SUX2"/>
<organism evidence="2 3">
    <name type="scientific">Eiseniibacteriota bacterium</name>
    <dbReference type="NCBI Taxonomy" id="2212470"/>
    <lineage>
        <taxon>Bacteria</taxon>
        <taxon>Candidatus Eiseniibacteriota</taxon>
    </lineage>
</organism>
<proteinExistence type="predicted"/>
<dbReference type="EMBL" id="VBOS01000231">
    <property type="protein sequence ID" value="TMQ55151.1"/>
    <property type="molecule type" value="Genomic_DNA"/>
</dbReference>
<dbReference type="Proteomes" id="UP000317716">
    <property type="component" value="Unassembled WGS sequence"/>
</dbReference>
<dbReference type="Pfam" id="PF01844">
    <property type="entry name" value="HNH"/>
    <property type="match status" value="1"/>
</dbReference>
<dbReference type="InterPro" id="IPR002711">
    <property type="entry name" value="HNH"/>
</dbReference>
<dbReference type="SMART" id="SM00507">
    <property type="entry name" value="HNHc"/>
    <property type="match status" value="1"/>
</dbReference>
<dbReference type="GO" id="GO:0008270">
    <property type="term" value="F:zinc ion binding"/>
    <property type="evidence" value="ECO:0007669"/>
    <property type="project" value="InterPro"/>
</dbReference>